<name>A0A6A4IBW7_9AGAR</name>
<organism evidence="1 2">
    <name type="scientific">Gymnopus androsaceus JB14</name>
    <dbReference type="NCBI Taxonomy" id="1447944"/>
    <lineage>
        <taxon>Eukaryota</taxon>
        <taxon>Fungi</taxon>
        <taxon>Dikarya</taxon>
        <taxon>Basidiomycota</taxon>
        <taxon>Agaricomycotina</taxon>
        <taxon>Agaricomycetes</taxon>
        <taxon>Agaricomycetidae</taxon>
        <taxon>Agaricales</taxon>
        <taxon>Marasmiineae</taxon>
        <taxon>Omphalotaceae</taxon>
        <taxon>Gymnopus</taxon>
    </lineage>
</organism>
<dbReference type="AlphaFoldDB" id="A0A6A4IBW7"/>
<proteinExistence type="predicted"/>
<protein>
    <submittedName>
        <fullName evidence="1">Uncharacterized protein</fullName>
    </submittedName>
</protein>
<reference evidence="1" key="1">
    <citation type="journal article" date="2019" name="Environ. Microbiol.">
        <title>Fungal ecological strategies reflected in gene transcription - a case study of two litter decomposers.</title>
        <authorList>
            <person name="Barbi F."/>
            <person name="Kohler A."/>
            <person name="Barry K."/>
            <person name="Baskaran P."/>
            <person name="Daum C."/>
            <person name="Fauchery L."/>
            <person name="Ihrmark K."/>
            <person name="Kuo A."/>
            <person name="LaButti K."/>
            <person name="Lipzen A."/>
            <person name="Morin E."/>
            <person name="Grigoriev I.V."/>
            <person name="Henrissat B."/>
            <person name="Lindahl B."/>
            <person name="Martin F."/>
        </authorList>
    </citation>
    <scope>NUCLEOTIDE SEQUENCE</scope>
    <source>
        <strain evidence="1">JB14</strain>
    </source>
</reference>
<gene>
    <name evidence="1" type="ORF">BT96DRAFT_531422</name>
</gene>
<evidence type="ECO:0000313" key="2">
    <source>
        <dbReference type="Proteomes" id="UP000799118"/>
    </source>
</evidence>
<keyword evidence="2" id="KW-1185">Reference proteome</keyword>
<sequence length="315" mass="35677">MSTPTPDYCPANDWDDPINILDFSLQPLRQLKYARVQLLCPNPLLPRKEIVSDNITILSDLSSRQRKLQWKRRPCIFLNARRLIAANGQEVIDIVFIPEIGFTNGQPYNPRDLSYLDVDYQDFGKTGELLYEIWPVPHSHETSFSTEWKRHFRSKPKLSMSKPLTDQEFTPIRRTWLFGAVFCLRFPVENTMLRLPKLRCELPYADRRSINAILNDIENNYQDSLSLLVPDQPLALSSPSLSSSSLSSSSLTLSSLTSSSLPRLHYPRLHHPLLQLDSELNPPSGSGVGVVRGGVAGELQAMVMVMVIVRAIAHV</sequence>
<dbReference type="Proteomes" id="UP000799118">
    <property type="component" value="Unassembled WGS sequence"/>
</dbReference>
<accession>A0A6A4IBW7</accession>
<dbReference type="EMBL" id="ML769387">
    <property type="protein sequence ID" value="KAE9409652.1"/>
    <property type="molecule type" value="Genomic_DNA"/>
</dbReference>
<evidence type="ECO:0000313" key="1">
    <source>
        <dbReference type="EMBL" id="KAE9409652.1"/>
    </source>
</evidence>